<feature type="domain" description="Protein kinase" evidence="14">
    <location>
        <begin position="555"/>
        <end position="937"/>
    </location>
</feature>
<dbReference type="Pfam" id="PF05773">
    <property type="entry name" value="RWD"/>
    <property type="match status" value="1"/>
</dbReference>
<dbReference type="Gene3D" id="3.40.50.800">
    <property type="entry name" value="Anticodon-binding domain"/>
    <property type="match status" value="1"/>
</dbReference>
<dbReference type="CDD" id="cd23823">
    <property type="entry name" value="RWD_GCN2"/>
    <property type="match status" value="1"/>
</dbReference>
<comment type="caution">
    <text evidence="16">The sequence shown here is derived from an EMBL/GenBank/DDBJ whole genome shotgun (WGS) entry which is preliminary data.</text>
</comment>
<feature type="domain" description="RWD" evidence="15">
    <location>
        <begin position="10"/>
        <end position="122"/>
    </location>
</feature>
<dbReference type="PANTHER" id="PTHR11042">
    <property type="entry name" value="EUKARYOTIC TRANSLATION INITIATION FACTOR 2-ALPHA KINASE EIF2-ALPHA KINASE -RELATED"/>
    <property type="match status" value="1"/>
</dbReference>
<dbReference type="PROSITE" id="PS00108">
    <property type="entry name" value="PROTEIN_KINASE_ST"/>
    <property type="match status" value="1"/>
</dbReference>
<dbReference type="GO" id="GO:0004694">
    <property type="term" value="F:eukaryotic translation initiation factor 2alpha kinase activity"/>
    <property type="evidence" value="ECO:0007669"/>
    <property type="project" value="InterPro"/>
</dbReference>
<dbReference type="EMBL" id="JACETU010000008">
    <property type="protein sequence ID" value="KAF7423016.1"/>
    <property type="molecule type" value="Genomic_DNA"/>
</dbReference>
<dbReference type="Gene3D" id="3.30.930.10">
    <property type="entry name" value="Bira Bifunctional Protein, Domain 2"/>
    <property type="match status" value="1"/>
</dbReference>
<dbReference type="SUPFAM" id="SSF56112">
    <property type="entry name" value="Protein kinase-like (PK-like)"/>
    <property type="match status" value="2"/>
</dbReference>
<dbReference type="InterPro" id="IPR000719">
    <property type="entry name" value="Prot_kinase_dom"/>
</dbReference>
<keyword evidence="2" id="KW-0723">Serine/threonine-protein kinase</keyword>
<dbReference type="InterPro" id="IPR008271">
    <property type="entry name" value="Ser/Thr_kinase_AS"/>
</dbReference>
<dbReference type="PANTHER" id="PTHR11042:SF136">
    <property type="entry name" value="EIF-2-ALPHA KINASE GCN2"/>
    <property type="match status" value="1"/>
</dbReference>
<keyword evidence="4 11" id="KW-0547">Nucleotide-binding</keyword>
<dbReference type="PIRSF" id="PIRSF000660">
    <property type="entry name" value="Ser/Thr_PK_GCN2"/>
    <property type="match status" value="1"/>
</dbReference>
<evidence type="ECO:0000256" key="8">
    <source>
        <dbReference type="ARBA" id="ARBA00047899"/>
    </source>
</evidence>
<dbReference type="VEuPathDB" id="FungiDB:PC9H_011180"/>
<name>A0A8H6ZNV0_PLEOS</name>
<dbReference type="InterPro" id="IPR041715">
    <property type="entry name" value="HisRS-like_core"/>
</dbReference>
<feature type="region of interest" description="Disordered" evidence="13">
    <location>
        <begin position="511"/>
        <end position="535"/>
    </location>
</feature>
<dbReference type="InterPro" id="IPR045864">
    <property type="entry name" value="aa-tRNA-synth_II/BPL/LPL"/>
</dbReference>
<dbReference type="GO" id="GO:0000077">
    <property type="term" value="P:DNA damage checkpoint signaling"/>
    <property type="evidence" value="ECO:0007669"/>
    <property type="project" value="InterPro"/>
</dbReference>
<evidence type="ECO:0000256" key="6">
    <source>
        <dbReference type="ARBA" id="ARBA00022840"/>
    </source>
</evidence>
<evidence type="ECO:0000313" key="17">
    <source>
        <dbReference type="Proteomes" id="UP000623687"/>
    </source>
</evidence>
<dbReference type="CDD" id="cd14046">
    <property type="entry name" value="STKc_EIF2AK4_GCN2_rpt2"/>
    <property type="match status" value="1"/>
</dbReference>
<feature type="active site" description="Proton acceptor" evidence="10">
    <location>
        <position position="791"/>
    </location>
</feature>
<dbReference type="InterPro" id="IPR016255">
    <property type="entry name" value="Gcn2"/>
</dbReference>
<evidence type="ECO:0000256" key="7">
    <source>
        <dbReference type="ARBA" id="ARBA00037982"/>
    </source>
</evidence>
<keyword evidence="6 11" id="KW-0067">ATP-binding</keyword>
<dbReference type="SUPFAM" id="SSF55681">
    <property type="entry name" value="Class II aaRS and biotin synthetases"/>
    <property type="match status" value="1"/>
</dbReference>
<feature type="domain" description="Protein kinase" evidence="14">
    <location>
        <begin position="213"/>
        <end position="539"/>
    </location>
</feature>
<evidence type="ECO:0000256" key="1">
    <source>
        <dbReference type="ARBA" id="ARBA00012513"/>
    </source>
</evidence>
<keyword evidence="3" id="KW-0808">Transferase</keyword>
<dbReference type="OrthoDB" id="341578at2759"/>
<evidence type="ECO:0000256" key="11">
    <source>
        <dbReference type="PIRSR" id="PIRSR000660-2"/>
    </source>
</evidence>
<dbReference type="InterPro" id="IPR006575">
    <property type="entry name" value="RWD_dom"/>
</dbReference>
<evidence type="ECO:0000256" key="13">
    <source>
        <dbReference type="SAM" id="MobiDB-lite"/>
    </source>
</evidence>
<dbReference type="PROSITE" id="PS50908">
    <property type="entry name" value="RWD"/>
    <property type="match status" value="1"/>
</dbReference>
<evidence type="ECO:0000259" key="14">
    <source>
        <dbReference type="PROSITE" id="PS50011"/>
    </source>
</evidence>
<dbReference type="PROSITE" id="PS50011">
    <property type="entry name" value="PROTEIN_KINASE_DOM"/>
    <property type="match status" value="2"/>
</dbReference>
<dbReference type="GO" id="GO:1990625">
    <property type="term" value="P:negative regulation of cytoplasmic translational initiation in response to stress"/>
    <property type="evidence" value="ECO:0007669"/>
    <property type="project" value="TreeGrafter"/>
</dbReference>
<comment type="catalytic activity">
    <reaction evidence="9">
        <text>L-seryl-[protein] + ATP = O-phospho-L-seryl-[protein] + ADP + H(+)</text>
        <dbReference type="Rhea" id="RHEA:17989"/>
        <dbReference type="Rhea" id="RHEA-COMP:9863"/>
        <dbReference type="Rhea" id="RHEA-COMP:11604"/>
        <dbReference type="ChEBI" id="CHEBI:15378"/>
        <dbReference type="ChEBI" id="CHEBI:29999"/>
        <dbReference type="ChEBI" id="CHEBI:30616"/>
        <dbReference type="ChEBI" id="CHEBI:83421"/>
        <dbReference type="ChEBI" id="CHEBI:456216"/>
        <dbReference type="EC" id="2.7.11.1"/>
    </reaction>
</comment>
<proteinExistence type="inferred from homology"/>
<feature type="region of interest" description="Disordered" evidence="13">
    <location>
        <begin position="178"/>
        <end position="211"/>
    </location>
</feature>
<dbReference type="GO" id="GO:0005829">
    <property type="term" value="C:cytosol"/>
    <property type="evidence" value="ECO:0007669"/>
    <property type="project" value="TreeGrafter"/>
</dbReference>
<dbReference type="Gene3D" id="3.30.200.20">
    <property type="entry name" value="Phosphorylase Kinase, domain 1"/>
    <property type="match status" value="1"/>
</dbReference>
<dbReference type="Pfam" id="PF12745">
    <property type="entry name" value="HGTP_anticodon2"/>
    <property type="match status" value="1"/>
</dbReference>
<evidence type="ECO:0000256" key="2">
    <source>
        <dbReference type="ARBA" id="ARBA00022527"/>
    </source>
</evidence>
<feature type="binding site" evidence="12">
    <location>
        <position position="585"/>
    </location>
    <ligand>
        <name>ATP</name>
        <dbReference type="ChEBI" id="CHEBI:30616"/>
    </ligand>
</feature>
<dbReference type="FunFam" id="3.10.110.10:FF:000050">
    <property type="entry name" value="eIF-2-alpha kinase GCN2"/>
    <property type="match status" value="1"/>
</dbReference>
<dbReference type="GeneID" id="59380998"/>
<evidence type="ECO:0000256" key="9">
    <source>
        <dbReference type="ARBA" id="ARBA00048679"/>
    </source>
</evidence>
<dbReference type="Gene3D" id="3.10.110.10">
    <property type="entry name" value="Ubiquitin Conjugating Enzyme"/>
    <property type="match status" value="1"/>
</dbReference>
<evidence type="ECO:0000259" key="15">
    <source>
        <dbReference type="PROSITE" id="PS50908"/>
    </source>
</evidence>
<evidence type="ECO:0000313" key="16">
    <source>
        <dbReference type="EMBL" id="KAF7423016.1"/>
    </source>
</evidence>
<feature type="binding site" evidence="11">
    <location>
        <begin position="561"/>
        <end position="569"/>
    </location>
    <ligand>
        <name>ATP</name>
        <dbReference type="ChEBI" id="CHEBI:30616"/>
    </ligand>
</feature>
<feature type="region of interest" description="Disordered" evidence="13">
    <location>
        <begin position="684"/>
        <end position="711"/>
    </location>
</feature>
<organism evidence="16 17">
    <name type="scientific">Pleurotus ostreatus</name>
    <name type="common">Oyster mushroom</name>
    <name type="synonym">White-rot fungus</name>
    <dbReference type="NCBI Taxonomy" id="5322"/>
    <lineage>
        <taxon>Eukaryota</taxon>
        <taxon>Fungi</taxon>
        <taxon>Dikarya</taxon>
        <taxon>Basidiomycota</taxon>
        <taxon>Agaricomycotina</taxon>
        <taxon>Agaricomycetes</taxon>
        <taxon>Agaricomycetidae</taxon>
        <taxon>Agaricales</taxon>
        <taxon>Pleurotineae</taxon>
        <taxon>Pleurotaceae</taxon>
        <taxon>Pleurotus</taxon>
    </lineage>
</organism>
<keyword evidence="5" id="KW-0418">Kinase</keyword>
<dbReference type="InterPro" id="IPR024435">
    <property type="entry name" value="HisRS-related_dom"/>
</dbReference>
<dbReference type="Pfam" id="PF13393">
    <property type="entry name" value="tRNA-synt_His"/>
    <property type="match status" value="1"/>
</dbReference>
<evidence type="ECO:0000256" key="4">
    <source>
        <dbReference type="ARBA" id="ARBA00022741"/>
    </source>
</evidence>
<feature type="region of interest" description="Disordered" evidence="13">
    <location>
        <begin position="140"/>
        <end position="159"/>
    </location>
</feature>
<dbReference type="InterPro" id="IPR050339">
    <property type="entry name" value="CC_SR_Kinase"/>
</dbReference>
<dbReference type="InterPro" id="IPR011009">
    <property type="entry name" value="Kinase-like_dom_sf"/>
</dbReference>
<dbReference type="SMART" id="SM00591">
    <property type="entry name" value="RWD"/>
    <property type="match status" value="1"/>
</dbReference>
<dbReference type="PROSITE" id="PS00107">
    <property type="entry name" value="PROTEIN_KINASE_ATP"/>
    <property type="match status" value="1"/>
</dbReference>
<dbReference type="InterPro" id="IPR017441">
    <property type="entry name" value="Protein_kinase_ATP_BS"/>
</dbReference>
<accession>A0A8H6ZNV0</accession>
<evidence type="ECO:0000256" key="10">
    <source>
        <dbReference type="PIRSR" id="PIRSR000660-1"/>
    </source>
</evidence>
<keyword evidence="17" id="KW-1185">Reference proteome</keyword>
<feature type="region of interest" description="Disordered" evidence="13">
    <location>
        <begin position="626"/>
        <end position="658"/>
    </location>
</feature>
<dbReference type="SMART" id="SM00220">
    <property type="entry name" value="S_TKc"/>
    <property type="match status" value="1"/>
</dbReference>
<dbReference type="GO" id="GO:0005524">
    <property type="term" value="F:ATP binding"/>
    <property type="evidence" value="ECO:0007669"/>
    <property type="project" value="UniProtKB-UniRule"/>
</dbReference>
<dbReference type="GO" id="GO:0005634">
    <property type="term" value="C:nucleus"/>
    <property type="evidence" value="ECO:0007669"/>
    <property type="project" value="TreeGrafter"/>
</dbReference>
<reference evidence="16" key="1">
    <citation type="submission" date="2019-07" db="EMBL/GenBank/DDBJ databases">
        <authorList>
            <person name="Palmer J.M."/>
        </authorList>
    </citation>
    <scope>NUCLEOTIDE SEQUENCE</scope>
    <source>
        <strain evidence="16">PC9</strain>
    </source>
</reference>
<dbReference type="InterPro" id="IPR016135">
    <property type="entry name" value="UBQ-conjugating_enzyme/RWD"/>
</dbReference>
<gene>
    <name evidence="16" type="ORF">PC9H_011180</name>
</gene>
<evidence type="ECO:0000256" key="12">
    <source>
        <dbReference type="PROSITE-ProRule" id="PRU10141"/>
    </source>
</evidence>
<dbReference type="InterPro" id="IPR036621">
    <property type="entry name" value="Anticodon-bd_dom_sf"/>
</dbReference>
<protein>
    <recommendedName>
        <fullName evidence="1">non-specific serine/threonine protein kinase</fullName>
        <ecNumber evidence="1">2.7.11.1</ecNumber>
    </recommendedName>
</protein>
<dbReference type="Gene3D" id="1.10.510.10">
    <property type="entry name" value="Transferase(Phosphotransferase) domain 1"/>
    <property type="match status" value="2"/>
</dbReference>
<comment type="catalytic activity">
    <reaction evidence="8">
        <text>L-threonyl-[protein] + ATP = O-phospho-L-threonyl-[protein] + ADP + H(+)</text>
        <dbReference type="Rhea" id="RHEA:46608"/>
        <dbReference type="Rhea" id="RHEA-COMP:11060"/>
        <dbReference type="Rhea" id="RHEA-COMP:11605"/>
        <dbReference type="ChEBI" id="CHEBI:15378"/>
        <dbReference type="ChEBI" id="CHEBI:30013"/>
        <dbReference type="ChEBI" id="CHEBI:30616"/>
        <dbReference type="ChEBI" id="CHEBI:61977"/>
        <dbReference type="ChEBI" id="CHEBI:456216"/>
        <dbReference type="EC" id="2.7.11.1"/>
    </reaction>
</comment>
<evidence type="ECO:0000256" key="3">
    <source>
        <dbReference type="ARBA" id="ARBA00022679"/>
    </source>
</evidence>
<evidence type="ECO:0000256" key="5">
    <source>
        <dbReference type="ARBA" id="ARBA00022777"/>
    </source>
</evidence>
<feature type="compositionally biased region" description="Low complexity" evidence="13">
    <location>
        <begin position="627"/>
        <end position="643"/>
    </location>
</feature>
<feature type="binding site" evidence="11">
    <location>
        <position position="584"/>
    </location>
    <ligand>
        <name>ATP</name>
        <dbReference type="ChEBI" id="CHEBI:30616"/>
    </ligand>
</feature>
<sequence length="1576" mass="177233">MESNEERQQAEITALKAIYSTDFTQPPPPTAWKAATRLPEFIIKVSHPSCPSKVNFQLNVKLPRTYPAVASPTLAIQKPVHGLTHEQVTKLTQALHEEMQKHRGLEMIMELVTFAQDWLETYATPPAEVVGSLATQMNKRAMDEERERQKRVEREAEAERARAAQLAEALNEQIRVDAQKHQQAKEQQMQSRKRANSETTEVPIPGETPTETFNSEISFKGVVFNSVKIFHPKNEGLGTAYLADPVCDDINVTLPLEVLVYTFESSYYSSNQGKRKLKQVESDIRRLSAIRHPNLLSVLAVKLHLSHSQGPSQLVILTEQRPALSLQDILEDCQSLREERASAYLAQILSALNAVHTGDLVHRGISTRCIGIASQEEPSQQKLVKLGNVVFYTRLLDLHRSNPFGSSVSPSFDEPRMPDAWECKDVKNDSALSYTRHRDIHAVGIVLLQMLIGHDVMERFEDPQAALQYAIISPSLQQHAMNMLLPKKSVSCITLLADLASTSFHSHQAQTRTPSIPFNDPRTPMPTHHVSSSPEMDYFKAPMRSRHTSRWKEDWEELELLGKGAFGSVVKARNKIDSRIYAVKKVRLRTMQSDSKIFREVNALSRLSHRFIVRYYTTWVEASEPVSTAASDSESSDSGTEYGISVAPSQDPFATSNHSDGISIDLNDLDVMHRSLSRSTSFPSIHFTHSSEKGEDESDNSSSSDGVLGLEPLYRRPTPNVHLNGHTIEAPPMVSAPMITRTLYIQMEFVERQTLKERVDEGISEDEAWRLFQQIVDALVHMSSLGILHRDIKLTNIFIDGKGDCKVGDFGLATSSLAAVDPSDVSRPGITMDSEMTLEVGTRLYIAPEVQSRKRGPRNHTKADMYSLGIVFFEMNFFFATGAERIAVIENIRKPEVIFPPSWDPHRIRQKQIITWLLQHDTNERPSAIELSQSPLLPPRLEDEYFRGALRMMTKQDSPHHQAVLSALFNQPVQLSRRFIYDREADLPEHANLNGIVVDRLSSIFRLHGAVDIEPPLLIPVVDPEDEKTHATFLDRHGDIVMLPNDLLTPFARLAVRTSVKRIKRYHITDIYRPNPVAGHPKTTKAAIFDIISPDLTSGPIASAAEIIMIASDLLDGFPSLEQNYDIHVSHSNIVTHVLERIPPAHRTSVLEIINQPKSTPSQRRAALLKKGLLRSVVDELEALADGETDIDALLAKIEKLSPQLFALIQPAVEQVKSTVQCAIATGVSRPIFFHPLMLGAHHTHFKNGVLVEVVRKSKRTDVLAAGGRYDDLITQTGLPKSKLDSSCAFAFQVSVEKITMALATYQSTSLKILVKEQRSFGFWSPRRCDVYVVSYHPGYLQERLEVAAYLWRNGISADIMYESGLTDVGHDDYVETCQREGILFTVYPRPRLQRKDQAAFRIKSILKGTEYDVTRLELVPWLLHQISEQKRVDLSTSGARMFTDITQNNVSSKDIATSSDVQMVLPGDAKKMKSLKNMYIDRAFETGVQIKNSFQNGMPMLGVDVTPTAFDSMTKSSTWISDDEAWKPIAADFPASSYSYAQQLREQVRQRKLESHPFLLLYSVRDERVQLVKLS</sequence>
<dbReference type="RefSeq" id="XP_036628048.1">
    <property type="nucleotide sequence ID" value="XM_036780665.1"/>
</dbReference>
<dbReference type="EC" id="2.7.11.1" evidence="1"/>
<dbReference type="Proteomes" id="UP000623687">
    <property type="component" value="Unassembled WGS sequence"/>
</dbReference>
<dbReference type="SUPFAM" id="SSF54495">
    <property type="entry name" value="UBC-like"/>
    <property type="match status" value="1"/>
</dbReference>
<dbReference type="Pfam" id="PF00069">
    <property type="entry name" value="Pkinase"/>
    <property type="match status" value="3"/>
</dbReference>
<comment type="similarity">
    <text evidence="7">Belongs to the protein kinase superfamily. Ser/Thr protein kinase family. GCN2 subfamily.</text>
</comment>
<dbReference type="GO" id="GO:0009893">
    <property type="term" value="P:positive regulation of metabolic process"/>
    <property type="evidence" value="ECO:0007669"/>
    <property type="project" value="UniProtKB-ARBA"/>
</dbReference>